<dbReference type="EMBL" id="AJWY01010975">
    <property type="protein sequence ID" value="EKC54034.1"/>
    <property type="molecule type" value="Genomic_DNA"/>
</dbReference>
<dbReference type="InterPro" id="IPR020449">
    <property type="entry name" value="Tscrpt_reg_AraC-type_HTH"/>
</dbReference>
<dbReference type="SUPFAM" id="SSF46689">
    <property type="entry name" value="Homeodomain-like"/>
    <property type="match status" value="1"/>
</dbReference>
<keyword evidence="3" id="KW-0804">Transcription</keyword>
<evidence type="ECO:0000256" key="2">
    <source>
        <dbReference type="ARBA" id="ARBA00023125"/>
    </source>
</evidence>
<keyword evidence="1" id="KW-0805">Transcription regulation</keyword>
<dbReference type="GO" id="GO:0003700">
    <property type="term" value="F:DNA-binding transcription factor activity"/>
    <property type="evidence" value="ECO:0007669"/>
    <property type="project" value="InterPro"/>
</dbReference>
<dbReference type="GO" id="GO:0043565">
    <property type="term" value="F:sequence-specific DNA binding"/>
    <property type="evidence" value="ECO:0007669"/>
    <property type="project" value="InterPro"/>
</dbReference>
<evidence type="ECO:0000259" key="4">
    <source>
        <dbReference type="PROSITE" id="PS01124"/>
    </source>
</evidence>
<dbReference type="PROSITE" id="PS01124">
    <property type="entry name" value="HTH_ARAC_FAMILY_2"/>
    <property type="match status" value="1"/>
</dbReference>
<sequence>MQKAASLLKNTDKSVLEIAGIVGYNNGSKFAGAFRRVMNKSPNEYRKSLV</sequence>
<dbReference type="InterPro" id="IPR018060">
    <property type="entry name" value="HTH_AraC"/>
</dbReference>
<dbReference type="AlphaFoldDB" id="K1SFA4"/>
<protein>
    <submittedName>
        <fullName evidence="5">AraC-type DNA-binding domain-containing protein</fullName>
    </submittedName>
</protein>
<evidence type="ECO:0000313" key="5">
    <source>
        <dbReference type="EMBL" id="EKC54034.1"/>
    </source>
</evidence>
<name>K1SFA4_9ZZZZ</name>
<comment type="caution">
    <text evidence="5">The sequence shown here is derived from an EMBL/GenBank/DDBJ whole genome shotgun (WGS) entry which is preliminary data.</text>
</comment>
<dbReference type="Pfam" id="PF12833">
    <property type="entry name" value="HTH_18"/>
    <property type="match status" value="1"/>
</dbReference>
<dbReference type="InterPro" id="IPR009057">
    <property type="entry name" value="Homeodomain-like_sf"/>
</dbReference>
<dbReference type="PRINTS" id="PR00032">
    <property type="entry name" value="HTHARAC"/>
</dbReference>
<feature type="domain" description="HTH araC/xylS-type" evidence="4">
    <location>
        <begin position="1"/>
        <end position="48"/>
    </location>
</feature>
<accession>K1SFA4</accession>
<organism evidence="5">
    <name type="scientific">human gut metagenome</name>
    <dbReference type="NCBI Taxonomy" id="408170"/>
    <lineage>
        <taxon>unclassified sequences</taxon>
        <taxon>metagenomes</taxon>
        <taxon>organismal metagenomes</taxon>
    </lineage>
</organism>
<gene>
    <name evidence="5" type="ORF">LEA_16061</name>
</gene>
<dbReference type="PANTHER" id="PTHR43280:SF2">
    <property type="entry name" value="HTH-TYPE TRANSCRIPTIONAL REGULATOR EXSA"/>
    <property type="match status" value="1"/>
</dbReference>
<proteinExistence type="predicted"/>
<keyword evidence="2 5" id="KW-0238">DNA-binding</keyword>
<dbReference type="PANTHER" id="PTHR43280">
    <property type="entry name" value="ARAC-FAMILY TRANSCRIPTIONAL REGULATOR"/>
    <property type="match status" value="1"/>
</dbReference>
<dbReference type="Gene3D" id="1.10.10.60">
    <property type="entry name" value="Homeodomain-like"/>
    <property type="match status" value="1"/>
</dbReference>
<evidence type="ECO:0000256" key="3">
    <source>
        <dbReference type="ARBA" id="ARBA00023163"/>
    </source>
</evidence>
<reference evidence="5" key="1">
    <citation type="journal article" date="2013" name="Environ. Microbiol.">
        <title>Microbiota from the distal guts of lean and obese adolescents exhibit partial functional redundancy besides clear differences in community structure.</title>
        <authorList>
            <person name="Ferrer M."/>
            <person name="Ruiz A."/>
            <person name="Lanza F."/>
            <person name="Haange S.B."/>
            <person name="Oberbach A."/>
            <person name="Till H."/>
            <person name="Bargiela R."/>
            <person name="Campoy C."/>
            <person name="Segura M.T."/>
            <person name="Richter M."/>
            <person name="von Bergen M."/>
            <person name="Seifert J."/>
            <person name="Suarez A."/>
        </authorList>
    </citation>
    <scope>NUCLEOTIDE SEQUENCE</scope>
</reference>
<evidence type="ECO:0000256" key="1">
    <source>
        <dbReference type="ARBA" id="ARBA00023015"/>
    </source>
</evidence>